<feature type="transmembrane region" description="Helical" evidence="1">
    <location>
        <begin position="16"/>
        <end position="38"/>
    </location>
</feature>
<keyword evidence="1" id="KW-0812">Transmembrane</keyword>
<dbReference type="EMBL" id="CP049055">
    <property type="protein sequence ID" value="QII11318.1"/>
    <property type="molecule type" value="Genomic_DNA"/>
</dbReference>
<keyword evidence="1" id="KW-0472">Membrane</keyword>
<proteinExistence type="predicted"/>
<evidence type="ECO:0000313" key="2">
    <source>
        <dbReference type="EMBL" id="QII11318.1"/>
    </source>
</evidence>
<dbReference type="Proteomes" id="UP000501926">
    <property type="component" value="Chromosome"/>
</dbReference>
<reference evidence="2 3" key="1">
    <citation type="submission" date="2020-02" db="EMBL/GenBank/DDBJ databases">
        <title>Newly sequenced genome of strain CSTR1 showed variability in Candidatus Kuenenia stuttgartiensis genomes.</title>
        <authorList>
            <person name="Ding C."/>
            <person name="Adrian L."/>
        </authorList>
    </citation>
    <scope>NUCLEOTIDE SEQUENCE [LARGE SCALE GENOMIC DNA]</scope>
    <source>
        <strain evidence="2 3">CSTR1</strain>
    </source>
</reference>
<accession>A0A6G7GNZ4</accession>
<keyword evidence="1" id="KW-1133">Transmembrane helix</keyword>
<evidence type="ECO:0000256" key="1">
    <source>
        <dbReference type="SAM" id="Phobius"/>
    </source>
</evidence>
<sequence length="72" mass="8479">MHFLSLEFVSYFEFRAYLLLGSGYASLGIIFKMCNYYLPLYLYKKRKEKIVLTKERVNPLASTMIISLKCNP</sequence>
<name>A0A6G7GNZ4_KUEST</name>
<gene>
    <name evidence="2" type="ORF">KsCSTR_19390</name>
</gene>
<evidence type="ECO:0000313" key="3">
    <source>
        <dbReference type="Proteomes" id="UP000501926"/>
    </source>
</evidence>
<organism evidence="2 3">
    <name type="scientific">Kuenenia stuttgartiensis</name>
    <dbReference type="NCBI Taxonomy" id="174633"/>
    <lineage>
        <taxon>Bacteria</taxon>
        <taxon>Pseudomonadati</taxon>
        <taxon>Planctomycetota</taxon>
        <taxon>Candidatus Brocadiia</taxon>
        <taxon>Candidatus Brocadiales</taxon>
        <taxon>Candidatus Brocadiaceae</taxon>
        <taxon>Candidatus Kuenenia</taxon>
    </lineage>
</organism>
<protein>
    <submittedName>
        <fullName evidence="2">tRNA-specific adenosine-34 deaminase subunit Tad3p</fullName>
    </submittedName>
</protein>
<dbReference type="AlphaFoldDB" id="A0A6G7GNZ4"/>